<keyword evidence="1" id="KW-0732">Signal</keyword>
<organism evidence="2 3">
    <name type="scientific">Acinetobacter tandoii DSM 14970 = CIP 107469</name>
    <dbReference type="NCBI Taxonomy" id="1120927"/>
    <lineage>
        <taxon>Bacteria</taxon>
        <taxon>Pseudomonadati</taxon>
        <taxon>Pseudomonadota</taxon>
        <taxon>Gammaproteobacteria</taxon>
        <taxon>Moraxellales</taxon>
        <taxon>Moraxellaceae</taxon>
        <taxon>Acinetobacter</taxon>
    </lineage>
</organism>
<sequence length="130" mass="13822">MDGENMNKILTLGTTALFTILLTACASTPTSSTVIQKENNQFEVTGLGKTNIIAKNNAIEAANKTCKNSTLIVVSEKTEYNGALKGVFDEKTGQMIQSAADVIGSIAGTNTSIAKDTDYQTVLTFYCKAK</sequence>
<dbReference type="Proteomes" id="UP000016201">
    <property type="component" value="Unassembled WGS sequence"/>
</dbReference>
<accession>R9AUC5</accession>
<feature type="chain" id="PRO_5004470766" evidence="1">
    <location>
        <begin position="27"/>
        <end position="130"/>
    </location>
</feature>
<gene>
    <name evidence="2" type="ORF">I593_02588</name>
</gene>
<dbReference type="PATRIC" id="fig|1120927.3.peg.2520"/>
<dbReference type="eggNOG" id="ENOG5032YAE">
    <property type="taxonomic scope" value="Bacteria"/>
</dbReference>
<evidence type="ECO:0000313" key="3">
    <source>
        <dbReference type="Proteomes" id="UP000016201"/>
    </source>
</evidence>
<dbReference type="AlphaFoldDB" id="R9AUC5"/>
<proteinExistence type="predicted"/>
<dbReference type="EMBL" id="AQFM01000040">
    <property type="protein sequence ID" value="EOR05773.1"/>
    <property type="molecule type" value="Genomic_DNA"/>
</dbReference>
<reference evidence="2 3" key="1">
    <citation type="submission" date="2013-03" db="EMBL/GenBank/DDBJ databases">
        <title>The Genome Sequence of Acinetobacter tandoii CIP 107469.</title>
        <authorList>
            <consortium name="The Broad Institute Genome Sequencing Platform"/>
            <consortium name="The Broad Institute Genome Sequencing Center for Infectious Disease"/>
            <person name="Cerqueira G."/>
            <person name="Feldgarden M."/>
            <person name="Courvalin P."/>
            <person name="Perichon B."/>
            <person name="Grillot-Courvalin C."/>
            <person name="Clermont D."/>
            <person name="Rocha E."/>
            <person name="Yoon E.-J."/>
            <person name="Nemec A."/>
            <person name="Walker B."/>
            <person name="Young S.K."/>
            <person name="Zeng Q."/>
            <person name="Gargeya S."/>
            <person name="Fitzgerald M."/>
            <person name="Haas B."/>
            <person name="Abouelleil A."/>
            <person name="Alvarado L."/>
            <person name="Arachchi H.M."/>
            <person name="Berlin A.M."/>
            <person name="Chapman S.B."/>
            <person name="Dewar J."/>
            <person name="Goldberg J."/>
            <person name="Griggs A."/>
            <person name="Gujja S."/>
            <person name="Hansen M."/>
            <person name="Howarth C."/>
            <person name="Imamovic A."/>
            <person name="Larimer J."/>
            <person name="McCowan C."/>
            <person name="Murphy C."/>
            <person name="Neiman D."/>
            <person name="Pearson M."/>
            <person name="Priest M."/>
            <person name="Roberts A."/>
            <person name="Saif S."/>
            <person name="Shea T."/>
            <person name="Sisk P."/>
            <person name="Sykes S."/>
            <person name="Wortman J."/>
            <person name="Nusbaum C."/>
            <person name="Birren B."/>
        </authorList>
    </citation>
    <scope>NUCLEOTIDE SEQUENCE [LARGE SCALE GENOMIC DNA]</scope>
    <source>
        <strain evidence="2 3">CIP 107469</strain>
    </source>
</reference>
<evidence type="ECO:0000256" key="1">
    <source>
        <dbReference type="SAM" id="SignalP"/>
    </source>
</evidence>
<keyword evidence="3" id="KW-1185">Reference proteome</keyword>
<feature type="signal peptide" evidence="1">
    <location>
        <begin position="1"/>
        <end position="26"/>
    </location>
</feature>
<evidence type="ECO:0000313" key="2">
    <source>
        <dbReference type="EMBL" id="EOR05773.1"/>
    </source>
</evidence>
<name>R9AUC5_9GAMM</name>
<comment type="caution">
    <text evidence="2">The sequence shown here is derived from an EMBL/GenBank/DDBJ whole genome shotgun (WGS) entry which is preliminary data.</text>
</comment>
<protein>
    <submittedName>
        <fullName evidence="2">Uncharacterized protein</fullName>
    </submittedName>
</protein>